<sequence length="47" mass="5406">MPLLKLETSTQEKAESLINFIKLEKKEVVQAQMVRVKLSHYSSSNTK</sequence>
<evidence type="ECO:0000313" key="1">
    <source>
        <dbReference type="EMBL" id="MBD2533059.1"/>
    </source>
</evidence>
<proteinExistence type="predicted"/>
<gene>
    <name evidence="1" type="ORF">H6G97_27215</name>
</gene>
<reference evidence="1 2" key="1">
    <citation type="journal article" date="2020" name="ISME J.">
        <title>Comparative genomics reveals insights into cyanobacterial evolution and habitat adaptation.</title>
        <authorList>
            <person name="Chen M.Y."/>
            <person name="Teng W.K."/>
            <person name="Zhao L."/>
            <person name="Hu C.X."/>
            <person name="Zhou Y.K."/>
            <person name="Han B.P."/>
            <person name="Song L.R."/>
            <person name="Shu W.S."/>
        </authorList>
    </citation>
    <scope>NUCLEOTIDE SEQUENCE [LARGE SCALE GENOMIC DNA]</scope>
    <source>
        <strain evidence="1 2">FACHB-838</strain>
    </source>
</reference>
<organism evidence="1 2">
    <name type="scientific">Nostoc flagelliforme FACHB-838</name>
    <dbReference type="NCBI Taxonomy" id="2692904"/>
    <lineage>
        <taxon>Bacteria</taxon>
        <taxon>Bacillati</taxon>
        <taxon>Cyanobacteriota</taxon>
        <taxon>Cyanophyceae</taxon>
        <taxon>Nostocales</taxon>
        <taxon>Nostocaceae</taxon>
        <taxon>Nostoc</taxon>
    </lineage>
</organism>
<protein>
    <submittedName>
        <fullName evidence="1">Uncharacterized protein</fullName>
    </submittedName>
</protein>
<keyword evidence="2" id="KW-1185">Reference proteome</keyword>
<evidence type="ECO:0000313" key="2">
    <source>
        <dbReference type="Proteomes" id="UP000623440"/>
    </source>
</evidence>
<dbReference type="EMBL" id="JACJSI010000080">
    <property type="protein sequence ID" value="MBD2533059.1"/>
    <property type="molecule type" value="Genomic_DNA"/>
</dbReference>
<dbReference type="Proteomes" id="UP000623440">
    <property type="component" value="Unassembled WGS sequence"/>
</dbReference>
<comment type="caution">
    <text evidence="1">The sequence shown here is derived from an EMBL/GenBank/DDBJ whole genome shotgun (WGS) entry which is preliminary data.</text>
</comment>
<accession>A0ABR8DV39</accession>
<name>A0ABR8DV39_9NOSO</name>